<dbReference type="PANTHER" id="PTHR24043:SF8">
    <property type="entry name" value="EGF-LIKE DOMAIN-CONTAINING PROTEIN"/>
    <property type="match status" value="1"/>
</dbReference>
<dbReference type="Proteomes" id="UP000683360">
    <property type="component" value="Unassembled WGS sequence"/>
</dbReference>
<dbReference type="AlphaFoldDB" id="A0A8S3UJD1"/>
<accession>A0A8S3UJD1</accession>
<evidence type="ECO:0000256" key="3">
    <source>
        <dbReference type="SAM" id="SignalP"/>
    </source>
</evidence>
<evidence type="ECO:0000313" key="4">
    <source>
        <dbReference type="EMBL" id="CAG2246487.1"/>
    </source>
</evidence>
<reference evidence="4" key="1">
    <citation type="submission" date="2021-03" db="EMBL/GenBank/DDBJ databases">
        <authorList>
            <person name="Bekaert M."/>
        </authorList>
    </citation>
    <scope>NUCLEOTIDE SEQUENCE</scope>
</reference>
<keyword evidence="1" id="KW-0245">EGF-like domain</keyword>
<feature type="transmembrane region" description="Helical" evidence="2">
    <location>
        <begin position="106"/>
        <end position="130"/>
    </location>
</feature>
<feature type="chain" id="PRO_5035887801" evidence="3">
    <location>
        <begin position="22"/>
        <end position="247"/>
    </location>
</feature>
<evidence type="ECO:0000313" key="5">
    <source>
        <dbReference type="Proteomes" id="UP000683360"/>
    </source>
</evidence>
<comment type="caution">
    <text evidence="4">The sequence shown here is derived from an EMBL/GenBank/DDBJ whole genome shotgun (WGS) entry which is preliminary data.</text>
</comment>
<dbReference type="PANTHER" id="PTHR24043">
    <property type="entry name" value="SCAVENGER RECEPTOR CLASS F"/>
    <property type="match status" value="1"/>
</dbReference>
<gene>
    <name evidence="4" type="ORF">MEDL_58478</name>
</gene>
<organism evidence="4 5">
    <name type="scientific">Mytilus edulis</name>
    <name type="common">Blue mussel</name>
    <dbReference type="NCBI Taxonomy" id="6550"/>
    <lineage>
        <taxon>Eukaryota</taxon>
        <taxon>Metazoa</taxon>
        <taxon>Spiralia</taxon>
        <taxon>Lophotrochozoa</taxon>
        <taxon>Mollusca</taxon>
        <taxon>Bivalvia</taxon>
        <taxon>Autobranchia</taxon>
        <taxon>Pteriomorphia</taxon>
        <taxon>Mytilida</taxon>
        <taxon>Mytiloidea</taxon>
        <taxon>Mytilidae</taxon>
        <taxon>Mytilinae</taxon>
        <taxon>Mytilus</taxon>
    </lineage>
</organism>
<keyword evidence="2" id="KW-0812">Transmembrane</keyword>
<sequence length="247" mass="27966">MNINLSQIFLNILYALSKLSACPAGKFGKDCLLPCIGNGDGALWHGVQCRDQCNCTVNQICDPVYGCVSCPSGRYGVNCKEECNCTYDAVCDPVTGDCLCPAGRNLFIVVVVLSVSLVCVLLLALTYLLCGRYLKHRLNQNNQNDGNETDIVHEHYNEINHYSEIRDDQLHDIRSSGMIESDHPQSRMQGTSNKEHRYQNNAQLLSNIDMFEEQRPNSYCSLQHIHDDYLNPYCALRFERRVHSCMF</sequence>
<keyword evidence="2" id="KW-0472">Membrane</keyword>
<proteinExistence type="predicted"/>
<evidence type="ECO:0000256" key="1">
    <source>
        <dbReference type="ARBA" id="ARBA00022536"/>
    </source>
</evidence>
<dbReference type="InterPro" id="IPR042635">
    <property type="entry name" value="MEGF10/SREC1/2-like"/>
</dbReference>
<keyword evidence="3" id="KW-0732">Signal</keyword>
<dbReference type="Gene3D" id="2.170.300.10">
    <property type="entry name" value="Tie2 ligand-binding domain superfamily"/>
    <property type="match status" value="1"/>
</dbReference>
<dbReference type="EMBL" id="CAJPWZ010002870">
    <property type="protein sequence ID" value="CAG2246487.1"/>
    <property type="molecule type" value="Genomic_DNA"/>
</dbReference>
<keyword evidence="5" id="KW-1185">Reference proteome</keyword>
<feature type="signal peptide" evidence="3">
    <location>
        <begin position="1"/>
        <end position="21"/>
    </location>
</feature>
<keyword evidence="2" id="KW-1133">Transmembrane helix</keyword>
<dbReference type="GO" id="GO:0005044">
    <property type="term" value="F:scavenger receptor activity"/>
    <property type="evidence" value="ECO:0007669"/>
    <property type="project" value="InterPro"/>
</dbReference>
<dbReference type="OrthoDB" id="6160721at2759"/>
<name>A0A8S3UJD1_MYTED</name>
<protein>
    <submittedName>
        <fullName evidence="4">Uncharacterized protein</fullName>
    </submittedName>
</protein>
<evidence type="ECO:0000256" key="2">
    <source>
        <dbReference type="SAM" id="Phobius"/>
    </source>
</evidence>